<dbReference type="AlphaFoldDB" id="A0A926NP45"/>
<protein>
    <submittedName>
        <fullName evidence="1">Uncharacterized protein</fullName>
    </submittedName>
</protein>
<dbReference type="Proteomes" id="UP000626844">
    <property type="component" value="Unassembled WGS sequence"/>
</dbReference>
<comment type="caution">
    <text evidence="1">The sequence shown here is derived from an EMBL/GenBank/DDBJ whole genome shotgun (WGS) entry which is preliminary data.</text>
</comment>
<sequence length="195" mass="22482">MKFNVDFVASERPNNIFYGDVCKVNNKGCLIFGFGKTQAARIASESDEDDSNMIATDMACLTNDNDNNVYGHFEMEVRHKKVKDPINDRVKIHYLLRMLNEEETTTLYKGKHLHIIEVAYDFFIKASQFNITFVAPEGFLPPRPEGFPETEKDPQKRIDIFKELTQKSDVRSFLVPWMDSVTSKGELINSYLKNL</sequence>
<accession>A0A926NP45</accession>
<dbReference type="RefSeq" id="WP_191159091.1">
    <property type="nucleotide sequence ID" value="NZ_JACXAI010000019.1"/>
</dbReference>
<dbReference type="EMBL" id="JACXAI010000019">
    <property type="protein sequence ID" value="MBD1381492.1"/>
    <property type="molecule type" value="Genomic_DNA"/>
</dbReference>
<gene>
    <name evidence="1" type="ORF">IC621_14735</name>
</gene>
<organism evidence="1 2">
    <name type="scientific">Metabacillus arenae</name>
    <dbReference type="NCBI Taxonomy" id="2771434"/>
    <lineage>
        <taxon>Bacteria</taxon>
        <taxon>Bacillati</taxon>
        <taxon>Bacillota</taxon>
        <taxon>Bacilli</taxon>
        <taxon>Bacillales</taxon>
        <taxon>Bacillaceae</taxon>
        <taxon>Metabacillus</taxon>
    </lineage>
</organism>
<reference evidence="1" key="1">
    <citation type="submission" date="2020-09" db="EMBL/GenBank/DDBJ databases">
        <title>A novel bacterium of genus Bacillus, isolated from South China Sea.</title>
        <authorList>
            <person name="Huang H."/>
            <person name="Mo K."/>
            <person name="Hu Y."/>
        </authorList>
    </citation>
    <scope>NUCLEOTIDE SEQUENCE</scope>
    <source>
        <strain evidence="1">IB182487</strain>
    </source>
</reference>
<proteinExistence type="predicted"/>
<evidence type="ECO:0000313" key="2">
    <source>
        <dbReference type="Proteomes" id="UP000626844"/>
    </source>
</evidence>
<evidence type="ECO:0000313" key="1">
    <source>
        <dbReference type="EMBL" id="MBD1381492.1"/>
    </source>
</evidence>
<keyword evidence="2" id="KW-1185">Reference proteome</keyword>
<name>A0A926NP45_9BACI</name>